<dbReference type="PANTHER" id="PTHR46743">
    <property type="entry name" value="TEICHOIC ACIDS EXPORT ATP-BINDING PROTEIN TAGH"/>
    <property type="match status" value="1"/>
</dbReference>
<feature type="domain" description="Wzt C-terminal" evidence="1">
    <location>
        <begin position="138"/>
        <end position="213"/>
    </location>
</feature>
<dbReference type="AlphaFoldDB" id="A8DVM8"/>
<dbReference type="CDD" id="cd02440">
    <property type="entry name" value="AdoMet_MTases"/>
    <property type="match status" value="1"/>
</dbReference>
<reference evidence="2 3" key="1">
    <citation type="journal article" date="2007" name="Science">
        <title>Sea anemone genome reveals ancestral eumetazoan gene repertoire and genomic organization.</title>
        <authorList>
            <person name="Putnam N.H."/>
            <person name="Srivastava M."/>
            <person name="Hellsten U."/>
            <person name="Dirks B."/>
            <person name="Chapman J."/>
            <person name="Salamov A."/>
            <person name="Terry A."/>
            <person name="Shapiro H."/>
            <person name="Lindquist E."/>
            <person name="Kapitonov V.V."/>
            <person name="Jurka J."/>
            <person name="Genikhovich G."/>
            <person name="Grigoriev I.V."/>
            <person name="Lucas S.M."/>
            <person name="Steele R.E."/>
            <person name="Finnerty J.R."/>
            <person name="Technau U."/>
            <person name="Martindale M.Q."/>
            <person name="Rokhsar D.S."/>
        </authorList>
    </citation>
    <scope>NUCLEOTIDE SEQUENCE [LARGE SCALE GENOMIC DNA]</scope>
    <source>
        <strain evidence="3">CH2 X CH6</strain>
    </source>
</reference>
<dbReference type="Pfam" id="PF05401">
    <property type="entry name" value="NodS"/>
    <property type="match status" value="1"/>
</dbReference>
<sequence length="327" mass="37522">MYSSGMFARLAFAVAINVEPDILIVDEALSVGDAAFQAKCFNKFKELREQGVTILFVTHSTDLVIKYCQTAILLNEGVKLKNGECKETIEEYRKLIVNTARKDTELIEKKQIKDTSSKTSFYNNLKEKLNLNPNPVIYGTLEAEIIDFGIINNEGIVTHQIYHNEEYILQLTVKFNEAIIDPIFAYSIKSVEGLELTDGDVEDKILEIVKSHDDFTDVLQEINNWAVMYHLTPMRLNLLEWYEFDRNKTLLEIGGGCGAFTGMFAEKLEQVKVVELSRRRSEIIYQRHNKYDNLEILVGNLNDMEIKQQFDYVTLIGVLEYAGKFTE</sequence>
<dbReference type="InterPro" id="IPR027417">
    <property type="entry name" value="P-loop_NTPase"/>
</dbReference>
<organism evidence="2 3">
    <name type="scientific">Nematostella vectensis</name>
    <name type="common">Starlet sea anemone</name>
    <dbReference type="NCBI Taxonomy" id="45351"/>
    <lineage>
        <taxon>Eukaryota</taxon>
        <taxon>Metazoa</taxon>
        <taxon>Cnidaria</taxon>
        <taxon>Anthozoa</taxon>
        <taxon>Hexacorallia</taxon>
        <taxon>Actiniaria</taxon>
        <taxon>Edwardsiidae</taxon>
        <taxon>Nematostella</taxon>
    </lineage>
</organism>
<dbReference type="Pfam" id="PF14524">
    <property type="entry name" value="Wzt_C"/>
    <property type="match status" value="1"/>
</dbReference>
<dbReference type="HOGENOM" id="CLU_851467_0_0_1"/>
<dbReference type="GO" id="GO:0008757">
    <property type="term" value="F:S-adenosylmethionine-dependent methyltransferase activity"/>
    <property type="evidence" value="ECO:0007669"/>
    <property type="project" value="InterPro"/>
</dbReference>
<evidence type="ECO:0000313" key="3">
    <source>
        <dbReference type="Proteomes" id="UP000001593"/>
    </source>
</evidence>
<protein>
    <recommendedName>
        <fullName evidence="1">Wzt C-terminal domain-containing protein</fullName>
    </recommendedName>
</protein>
<keyword evidence="3" id="KW-1185">Reference proteome</keyword>
<dbReference type="PANTHER" id="PTHR46743:SF2">
    <property type="entry name" value="TEICHOIC ACIDS EXPORT ATP-BINDING PROTEIN TAGH"/>
    <property type="match status" value="1"/>
</dbReference>
<evidence type="ECO:0000313" key="2">
    <source>
        <dbReference type="EMBL" id="EDO25731.1"/>
    </source>
</evidence>
<dbReference type="InParanoid" id="A8DVM8"/>
<dbReference type="EMBL" id="DS478391">
    <property type="protein sequence ID" value="EDO25731.1"/>
    <property type="molecule type" value="Genomic_DNA"/>
</dbReference>
<dbReference type="InterPro" id="IPR029439">
    <property type="entry name" value="Wzt_C"/>
</dbReference>
<dbReference type="InterPro" id="IPR008715">
    <property type="entry name" value="SAM-MeTfrase_NodS-like"/>
</dbReference>
<dbReference type="Proteomes" id="UP000001593">
    <property type="component" value="Unassembled WGS sequence"/>
</dbReference>
<dbReference type="SUPFAM" id="SSF53335">
    <property type="entry name" value="S-adenosyl-L-methionine-dependent methyltransferases"/>
    <property type="match status" value="1"/>
</dbReference>
<dbReference type="Gene3D" id="3.40.50.150">
    <property type="entry name" value="Vaccinia Virus protein VP39"/>
    <property type="match status" value="1"/>
</dbReference>
<dbReference type="Gene3D" id="3.40.50.300">
    <property type="entry name" value="P-loop containing nucleotide triphosphate hydrolases"/>
    <property type="match status" value="1"/>
</dbReference>
<accession>A8DVM8</accession>
<dbReference type="InterPro" id="IPR029063">
    <property type="entry name" value="SAM-dependent_MTases_sf"/>
</dbReference>
<dbReference type="GO" id="GO:0009312">
    <property type="term" value="P:oligosaccharide biosynthetic process"/>
    <property type="evidence" value="ECO:0007669"/>
    <property type="project" value="InterPro"/>
</dbReference>
<proteinExistence type="predicted"/>
<name>A8DVM8_NEMVE</name>
<gene>
    <name evidence="2" type="ORF">NEMVEDRAFT_v1g225754</name>
</gene>
<dbReference type="SUPFAM" id="SSF52540">
    <property type="entry name" value="P-loop containing nucleoside triphosphate hydrolases"/>
    <property type="match status" value="1"/>
</dbReference>
<dbReference type="CDD" id="cd10147">
    <property type="entry name" value="Wzt_C-like"/>
    <property type="match status" value="1"/>
</dbReference>
<feature type="non-terminal residue" evidence="2">
    <location>
        <position position="1"/>
    </location>
</feature>
<dbReference type="Gene3D" id="2.70.50.60">
    <property type="entry name" value="abc- transporter (atp binding component) like domain"/>
    <property type="match status" value="1"/>
</dbReference>
<dbReference type="InterPro" id="IPR050683">
    <property type="entry name" value="Bact_Polysacc_Export_ATP-bd"/>
</dbReference>
<evidence type="ECO:0000259" key="1">
    <source>
        <dbReference type="Pfam" id="PF14524"/>
    </source>
</evidence>